<name>A0AAV2PDS1_9HYME</name>
<evidence type="ECO:0000313" key="1">
    <source>
        <dbReference type="EMBL" id="CAL1689250.1"/>
    </source>
</evidence>
<organism evidence="1 2">
    <name type="scientific">Lasius platythorax</name>
    <dbReference type="NCBI Taxonomy" id="488582"/>
    <lineage>
        <taxon>Eukaryota</taxon>
        <taxon>Metazoa</taxon>
        <taxon>Ecdysozoa</taxon>
        <taxon>Arthropoda</taxon>
        <taxon>Hexapoda</taxon>
        <taxon>Insecta</taxon>
        <taxon>Pterygota</taxon>
        <taxon>Neoptera</taxon>
        <taxon>Endopterygota</taxon>
        <taxon>Hymenoptera</taxon>
        <taxon>Apocrita</taxon>
        <taxon>Aculeata</taxon>
        <taxon>Formicoidea</taxon>
        <taxon>Formicidae</taxon>
        <taxon>Formicinae</taxon>
        <taxon>Lasius</taxon>
        <taxon>Lasius</taxon>
    </lineage>
</organism>
<accession>A0AAV2PDS1</accession>
<dbReference type="Proteomes" id="UP001497644">
    <property type="component" value="Chromosome 9"/>
</dbReference>
<keyword evidence="2" id="KW-1185">Reference proteome</keyword>
<reference evidence="1" key="1">
    <citation type="submission" date="2024-04" db="EMBL/GenBank/DDBJ databases">
        <authorList>
            <consortium name="Molecular Ecology Group"/>
        </authorList>
    </citation>
    <scope>NUCLEOTIDE SEQUENCE</scope>
</reference>
<dbReference type="AlphaFoldDB" id="A0AAV2PDS1"/>
<gene>
    <name evidence="1" type="ORF">LPLAT_LOCUS14211</name>
</gene>
<dbReference type="EMBL" id="OZ034832">
    <property type="protein sequence ID" value="CAL1689250.1"/>
    <property type="molecule type" value="Genomic_DNA"/>
</dbReference>
<proteinExistence type="predicted"/>
<protein>
    <submittedName>
        <fullName evidence="1">Uncharacterized protein</fullName>
    </submittedName>
</protein>
<sequence length="107" mass="11885">MPDVTRSFSRLPASYTCVLLGKSSHLLSHAHRKSLPRRQLSTASTSDWLQSQYNRFAILSSTIALSGLSTVAPLEIAESVGRGEVSDFRIDFSNRSWIFQVSTGQRI</sequence>
<evidence type="ECO:0000313" key="2">
    <source>
        <dbReference type="Proteomes" id="UP001497644"/>
    </source>
</evidence>